<keyword evidence="5" id="KW-0862">Zinc</keyword>
<dbReference type="InterPro" id="IPR013647">
    <property type="entry name" value="OligopepF_N_dom"/>
</dbReference>
<dbReference type="SUPFAM" id="SSF55486">
    <property type="entry name" value="Metalloproteases ('zincins'), catalytic domain"/>
    <property type="match status" value="1"/>
</dbReference>
<protein>
    <submittedName>
        <fullName evidence="9">Oligoendopeptidase F like protein</fullName>
        <ecNumber evidence="9">3.4.24.-</ecNumber>
    </submittedName>
</protein>
<dbReference type="Pfam" id="PF01432">
    <property type="entry name" value="Peptidase_M3"/>
    <property type="match status" value="1"/>
</dbReference>
<evidence type="ECO:0000313" key="10">
    <source>
        <dbReference type="Proteomes" id="UP001281761"/>
    </source>
</evidence>
<dbReference type="PANTHER" id="PTHR11804">
    <property type="entry name" value="PROTEASE M3 THIMET OLIGOPEPTIDASE-RELATED"/>
    <property type="match status" value="1"/>
</dbReference>
<comment type="cofactor">
    <cofactor evidence="1">
        <name>Zn(2+)</name>
        <dbReference type="ChEBI" id="CHEBI:29105"/>
    </cofactor>
</comment>
<dbReference type="InterPro" id="IPR001567">
    <property type="entry name" value="Pept_M3A_M3B_dom"/>
</dbReference>
<dbReference type="InterPro" id="IPR042088">
    <property type="entry name" value="OligoPept_F_C"/>
</dbReference>
<accession>A0ABQ9YLG1</accession>
<keyword evidence="4 9" id="KW-0378">Hydrolase</keyword>
<dbReference type="NCBIfam" id="TIGR00181">
    <property type="entry name" value="pepF"/>
    <property type="match status" value="1"/>
</dbReference>
<dbReference type="Proteomes" id="UP001281761">
    <property type="component" value="Unassembled WGS sequence"/>
</dbReference>
<evidence type="ECO:0000313" key="9">
    <source>
        <dbReference type="EMBL" id="KAK2964590.1"/>
    </source>
</evidence>
<evidence type="ECO:0000259" key="7">
    <source>
        <dbReference type="Pfam" id="PF01432"/>
    </source>
</evidence>
<evidence type="ECO:0000256" key="4">
    <source>
        <dbReference type="ARBA" id="ARBA00022801"/>
    </source>
</evidence>
<keyword evidence="2" id="KW-0645">Protease</keyword>
<comment type="caution">
    <text evidence="9">The sequence shown here is derived from an EMBL/GenBank/DDBJ whole genome shotgun (WGS) entry which is preliminary data.</text>
</comment>
<keyword evidence="10" id="KW-1185">Reference proteome</keyword>
<dbReference type="EMBL" id="JARBJD010000002">
    <property type="protein sequence ID" value="KAK2964590.1"/>
    <property type="molecule type" value="Genomic_DNA"/>
</dbReference>
<feature type="domain" description="Peptidase M3A/M3B catalytic" evidence="7">
    <location>
        <begin position="211"/>
        <end position="605"/>
    </location>
</feature>
<dbReference type="PANTHER" id="PTHR11804:SF84">
    <property type="entry name" value="SACCHAROLYSIN"/>
    <property type="match status" value="1"/>
</dbReference>
<keyword evidence="6" id="KW-0482">Metalloprotease</keyword>
<keyword evidence="3" id="KW-0479">Metal-binding</keyword>
<dbReference type="Gene3D" id="1.10.287.830">
    <property type="entry name" value="putative peptidase helix hairpin domain like"/>
    <property type="match status" value="1"/>
</dbReference>
<evidence type="ECO:0000256" key="6">
    <source>
        <dbReference type="ARBA" id="ARBA00023049"/>
    </source>
</evidence>
<gene>
    <name evidence="9" type="ORF">BLNAU_507</name>
</gene>
<dbReference type="InterPro" id="IPR045090">
    <property type="entry name" value="Pept_M3A_M3B"/>
</dbReference>
<dbReference type="GO" id="GO:0016787">
    <property type="term" value="F:hydrolase activity"/>
    <property type="evidence" value="ECO:0007669"/>
    <property type="project" value="UniProtKB-KW"/>
</dbReference>
<evidence type="ECO:0000256" key="3">
    <source>
        <dbReference type="ARBA" id="ARBA00022723"/>
    </source>
</evidence>
<dbReference type="InterPro" id="IPR004438">
    <property type="entry name" value="Peptidase_M3B"/>
</dbReference>
<proteinExistence type="predicted"/>
<evidence type="ECO:0000256" key="2">
    <source>
        <dbReference type="ARBA" id="ARBA00022670"/>
    </source>
</evidence>
<dbReference type="Pfam" id="PF08439">
    <property type="entry name" value="Peptidase_M3_N"/>
    <property type="match status" value="1"/>
</dbReference>
<evidence type="ECO:0000256" key="5">
    <source>
        <dbReference type="ARBA" id="ARBA00022833"/>
    </source>
</evidence>
<dbReference type="Gene3D" id="1.10.1370.20">
    <property type="entry name" value="Oligoendopeptidase f, C-terminal domain"/>
    <property type="match status" value="1"/>
</dbReference>
<reference evidence="9 10" key="1">
    <citation type="journal article" date="2022" name="bioRxiv">
        <title>Genomics of Preaxostyla Flagellates Illuminates Evolutionary Transitions and the Path Towards Mitochondrial Loss.</title>
        <authorList>
            <person name="Novak L.V.F."/>
            <person name="Treitli S.C."/>
            <person name="Pyrih J."/>
            <person name="Halakuc P."/>
            <person name="Pipaliya S.V."/>
            <person name="Vacek V."/>
            <person name="Brzon O."/>
            <person name="Soukal P."/>
            <person name="Eme L."/>
            <person name="Dacks J.B."/>
            <person name="Karnkowska A."/>
            <person name="Elias M."/>
            <person name="Hampl V."/>
        </authorList>
    </citation>
    <scope>NUCLEOTIDE SEQUENCE [LARGE SCALE GENOMIC DNA]</scope>
    <source>
        <strain evidence="9">NAU3</strain>
        <tissue evidence="9">Gut</tissue>
    </source>
</reference>
<dbReference type="Gene3D" id="1.20.140.70">
    <property type="entry name" value="Oligopeptidase f, N-terminal domain"/>
    <property type="match status" value="1"/>
</dbReference>
<name>A0ABQ9YLG1_9EUKA</name>
<evidence type="ECO:0000259" key="8">
    <source>
        <dbReference type="Pfam" id="PF08439"/>
    </source>
</evidence>
<dbReference type="EC" id="3.4.24.-" evidence="9"/>
<dbReference type="CDD" id="cd09608">
    <property type="entry name" value="M3B_PepF"/>
    <property type="match status" value="1"/>
</dbReference>
<evidence type="ECO:0000256" key="1">
    <source>
        <dbReference type="ARBA" id="ARBA00001947"/>
    </source>
</evidence>
<feature type="domain" description="Oligopeptidase F N-terminal" evidence="8">
    <location>
        <begin position="121"/>
        <end position="189"/>
    </location>
</feature>
<organism evidence="9 10">
    <name type="scientific">Blattamonas nauphoetae</name>
    <dbReference type="NCBI Taxonomy" id="2049346"/>
    <lineage>
        <taxon>Eukaryota</taxon>
        <taxon>Metamonada</taxon>
        <taxon>Preaxostyla</taxon>
        <taxon>Oxymonadida</taxon>
        <taxon>Blattamonas</taxon>
    </lineage>
</organism>
<sequence>MTESAKQPKQVPKREEIEAKYKWNSQSIFPSDAEWKESFATLDSDIDKLVALKGKLCDGPETVAKMFELDDQIDLKMDKLYTYASVHHYENMQDSTYMGLTDSAKNKWADIASKTAWIRPELLSLPQQTLDSYRAHESLKPWLRAYDEIVRYKPHTLSTEEETILSSASSALNASKDTYALLQNADMKFSEIEDDDGNLVVLSKSNYSGFLQSKKQSVRKAAFEMMYDTNIALKNTLSNCLYGNIKKEILYARQRKYNSCLEASLFDDNTPLSVYNSLIDAIHDGLPTFHQYLAIRQRAMKLDRLDMFDLYVPLVENYELKVSYEEAVEWVLASLHPLGEEYCSVAKHALSSEGGWVDVFENEGKRSGACSISNFRDIPYICLNFNGTLDAVFTLAHELGHSMHSYYSDRAQPHATSSYRIMVAEIPSTFNECLLFHYLIDKARAEGNKQLELYLVNSRCDDYKGTIIRQTQFAEFEKVIHAMAENDEPITPDSLSKAYKDINDVYYGDTALAATTPRPHTLTADARIAFEYLRIPHFFYNFYVYKYATSMSVSDVLAERVLRKEEGALERYFTLLRAGGSKDPLDIIADAGVDIRTPQPFIDAMTSFKGYVQQLDELLKE</sequence>